<evidence type="ECO:0000313" key="3">
    <source>
        <dbReference type="Proteomes" id="UP000030750"/>
    </source>
</evidence>
<name>U6LP78_9EIME</name>
<keyword evidence="3" id="KW-1185">Reference proteome</keyword>
<dbReference type="EMBL" id="HG712586">
    <property type="protein sequence ID" value="CDJ51073.1"/>
    <property type="molecule type" value="Genomic_DNA"/>
</dbReference>
<evidence type="ECO:0000313" key="2">
    <source>
        <dbReference type="EMBL" id="CDJ51073.1"/>
    </source>
</evidence>
<dbReference type="VEuPathDB" id="ToxoDB:EBH_0038990"/>
<dbReference type="Proteomes" id="UP000030750">
    <property type="component" value="Unassembled WGS sequence"/>
</dbReference>
<sequence>MKSPRIFDFQQIGGNIKRMVEADVFFRDAMVLEDPLQDARAHAARVSALLQTLKGWGPKLREDVDLIAAKSSKTLELLRKGLAADKLKTLKAMEAQATAELEAAKEMLGRIQLADGAVVKAAAEAGRLLHLAQQQVEGVTSDAAAAAAAAAAARKSLRTLQLQLSHTVASSGAEMQSSVQHMLRAEQQLLLLTKAFQEGMKQLKQRKLLLQLVEEADHSLQLVEDEVRTLVGLGLAAAETRKQAAAAAAARDALRLQQLLLRAGDGAIRVREAAEAAETLFAESNLRVQAVEAMVGEVEDASLKATGAAAAAALRTRQQQLKQKVQLQTAAAGASVAAVKEELEKELDVHLAYFEQALQEGDAWMKQASQQHKMLQASLIAREEEAAAARNAADQFNKSLLESIEEAQSKVTNGLVQWSTIEKEHDFETRRAAAERFAQEAAAAAARAAAAVRSAERQAADFFKEAAHTGEDLKRLELKVLEVAAAATTQQEKLLQEKERLERAGAAAAAQQQPMQQQQGSEQQQQLKLLSASIGSGKMCCSG</sequence>
<evidence type="ECO:0000256" key="1">
    <source>
        <dbReference type="SAM" id="MobiDB-lite"/>
    </source>
</evidence>
<dbReference type="AlphaFoldDB" id="U6LP78"/>
<dbReference type="OrthoDB" id="346999at2759"/>
<organism evidence="2 3">
    <name type="scientific">Eimeria brunetti</name>
    <dbReference type="NCBI Taxonomy" id="51314"/>
    <lineage>
        <taxon>Eukaryota</taxon>
        <taxon>Sar</taxon>
        <taxon>Alveolata</taxon>
        <taxon>Apicomplexa</taxon>
        <taxon>Conoidasida</taxon>
        <taxon>Coccidia</taxon>
        <taxon>Eucoccidiorida</taxon>
        <taxon>Eimeriorina</taxon>
        <taxon>Eimeriidae</taxon>
        <taxon>Eimeria</taxon>
    </lineage>
</organism>
<proteinExistence type="predicted"/>
<reference evidence="2" key="2">
    <citation type="submission" date="2013-10" db="EMBL/GenBank/DDBJ databases">
        <authorList>
            <person name="Aslett M."/>
        </authorList>
    </citation>
    <scope>NUCLEOTIDE SEQUENCE [LARGE SCALE GENOMIC DNA]</scope>
    <source>
        <strain evidence="2">Houghton</strain>
    </source>
</reference>
<reference evidence="2" key="1">
    <citation type="submission" date="2013-10" db="EMBL/GenBank/DDBJ databases">
        <title>Genomic analysis of the causative agents of coccidiosis in chickens.</title>
        <authorList>
            <person name="Reid A.J."/>
            <person name="Blake D."/>
            <person name="Billington K."/>
            <person name="Browne H."/>
            <person name="Dunn M."/>
            <person name="Hung S."/>
            <person name="Kawahara F."/>
            <person name="Miranda-Saavedra D."/>
            <person name="Mourier T."/>
            <person name="Nagra H."/>
            <person name="Otto T.D."/>
            <person name="Rawlings N."/>
            <person name="Sanchez A."/>
            <person name="Sanders M."/>
            <person name="Subramaniam C."/>
            <person name="Tay Y."/>
            <person name="Dear P."/>
            <person name="Doerig C."/>
            <person name="Gruber A."/>
            <person name="Parkinson J."/>
            <person name="Shirley M."/>
            <person name="Wan K.L."/>
            <person name="Berriman M."/>
            <person name="Tomley F."/>
            <person name="Pain A."/>
        </authorList>
    </citation>
    <scope>NUCLEOTIDE SEQUENCE [LARGE SCALE GENOMIC DNA]</scope>
    <source>
        <strain evidence="2">Houghton</strain>
    </source>
</reference>
<gene>
    <name evidence="2" type="ORF">EBH_0038990</name>
</gene>
<protein>
    <submittedName>
        <fullName evidence="2">Myosin heavy chain, putative</fullName>
    </submittedName>
</protein>
<feature type="region of interest" description="Disordered" evidence="1">
    <location>
        <begin position="505"/>
        <end position="524"/>
    </location>
</feature>
<accession>U6LP78</accession>